<dbReference type="Gene3D" id="1.10.506.10">
    <property type="entry name" value="GTPase Activation - p120gap, domain 1"/>
    <property type="match status" value="2"/>
</dbReference>
<evidence type="ECO:0000256" key="1">
    <source>
        <dbReference type="ARBA" id="ARBA00022468"/>
    </source>
</evidence>
<feature type="compositionally biased region" description="Basic residues" evidence="2">
    <location>
        <begin position="38"/>
        <end position="47"/>
    </location>
</feature>
<evidence type="ECO:0000259" key="3">
    <source>
        <dbReference type="PROSITE" id="PS50004"/>
    </source>
</evidence>
<evidence type="ECO:0000256" key="2">
    <source>
        <dbReference type="SAM" id="MobiDB-lite"/>
    </source>
</evidence>
<dbReference type="InterPro" id="IPR035892">
    <property type="entry name" value="C2_domain_sf"/>
</dbReference>
<dbReference type="Proteomes" id="UP000694559">
    <property type="component" value="Unplaced"/>
</dbReference>
<evidence type="ECO:0000259" key="4">
    <source>
        <dbReference type="PROSITE" id="PS50018"/>
    </source>
</evidence>
<dbReference type="GO" id="GO:0005096">
    <property type="term" value="F:GTPase activator activity"/>
    <property type="evidence" value="ECO:0007669"/>
    <property type="project" value="UniProtKB-KW"/>
</dbReference>
<feature type="domain" description="Ras-GAP" evidence="4">
    <location>
        <begin position="434"/>
        <end position="505"/>
    </location>
</feature>
<evidence type="ECO:0000313" key="6">
    <source>
        <dbReference type="Proteomes" id="UP000694559"/>
    </source>
</evidence>
<proteinExistence type="predicted"/>
<dbReference type="PANTHER" id="PTHR10194">
    <property type="entry name" value="RAS GTPASE-ACTIVATING PROTEINS"/>
    <property type="match status" value="1"/>
</dbReference>
<name>A0A8C6YDV9_NAJNA</name>
<feature type="region of interest" description="Disordered" evidence="2">
    <location>
        <begin position="29"/>
        <end position="67"/>
    </location>
</feature>
<reference evidence="5" key="2">
    <citation type="submission" date="2025-09" db="UniProtKB">
        <authorList>
            <consortium name="Ensembl"/>
        </authorList>
    </citation>
    <scope>IDENTIFICATION</scope>
</reference>
<dbReference type="Gene3D" id="2.60.40.150">
    <property type="entry name" value="C2 domain"/>
    <property type="match status" value="1"/>
</dbReference>
<dbReference type="SUPFAM" id="SSF48350">
    <property type="entry name" value="GTPase activation domain, GAP"/>
    <property type="match status" value="1"/>
</dbReference>
<protein>
    <submittedName>
        <fullName evidence="5">Uncharacterized protein</fullName>
    </submittedName>
</protein>
<dbReference type="InterPro" id="IPR039360">
    <property type="entry name" value="Ras_GTPase"/>
</dbReference>
<keyword evidence="6" id="KW-1185">Reference proteome</keyword>
<evidence type="ECO:0000313" key="5">
    <source>
        <dbReference type="Ensembl" id="ENSNNAP00000026397.1"/>
    </source>
</evidence>
<dbReference type="PANTHER" id="PTHR10194:SF96">
    <property type="entry name" value="RAS PROTEIN ACTIVATOR LIKE-3"/>
    <property type="match status" value="1"/>
</dbReference>
<accession>A0A8C6YDV9</accession>
<sequence>MSLEKWPNGSTLLKAYLWQTALPIGEKVPELGPESSRCRRKIQKWKRVQSQPESEVPEPDHDDLPPLVSQDSKVITKRSIFQRAFSLPGRISKAQERSSKLSVRKYLRSVSHWKNQEGPSQTVRETKEISDDSAVQLIPSMGPGVPPWDVANVSLQDGQLILWGRDEEVGASLTFGIQEGTGTESKHAQSLVWYLKIILHECHVVMNHAVSSISAAYCFLTWLILTKGLLPLNDRTDQPVPGAGKRYCFSCSSAAERTHWMENLRQAVQPSMDNCQRMEHRLSLWVYEARHLSPRKHYHCEIQLDGVLYARTTAKQASPIGTLFWGEHFDLKTLPPAVELQVCLVQEEEGLWPKESPISSMSVPLKELAAMHQPLERWYPLGKEKPNMPTLRLRGRYCNFKVLPIVQYKEFAEYLTFHYQELCASLEPSLSARDKEELMSVLVRVLQSTGKAKDFLIDLGVAELDRFDDREALIFRENTLATKAIDEYMKLVGSPYLLATLSKLI</sequence>
<dbReference type="SUPFAM" id="SSF50729">
    <property type="entry name" value="PH domain-like"/>
    <property type="match status" value="1"/>
</dbReference>
<dbReference type="InterPro" id="IPR001936">
    <property type="entry name" value="RasGAP_dom"/>
</dbReference>
<dbReference type="AlphaFoldDB" id="A0A8C6YDV9"/>
<dbReference type="Ensembl" id="ENSNNAT00000027676.1">
    <property type="protein sequence ID" value="ENSNNAP00000026397.1"/>
    <property type="gene ID" value="ENSNNAG00000017174.1"/>
</dbReference>
<keyword evidence="1" id="KW-0343">GTPase activation</keyword>
<organism evidence="5 6">
    <name type="scientific">Naja naja</name>
    <name type="common">Indian cobra</name>
    <dbReference type="NCBI Taxonomy" id="35670"/>
    <lineage>
        <taxon>Eukaryota</taxon>
        <taxon>Metazoa</taxon>
        <taxon>Chordata</taxon>
        <taxon>Craniata</taxon>
        <taxon>Vertebrata</taxon>
        <taxon>Euteleostomi</taxon>
        <taxon>Lepidosauria</taxon>
        <taxon>Squamata</taxon>
        <taxon>Bifurcata</taxon>
        <taxon>Unidentata</taxon>
        <taxon>Episquamata</taxon>
        <taxon>Toxicofera</taxon>
        <taxon>Serpentes</taxon>
        <taxon>Colubroidea</taxon>
        <taxon>Elapidae</taxon>
        <taxon>Elapinae</taxon>
        <taxon>Naja</taxon>
    </lineage>
</organism>
<dbReference type="SUPFAM" id="SSF49562">
    <property type="entry name" value="C2 domain (Calcium/lipid-binding domain, CaLB)"/>
    <property type="match status" value="1"/>
</dbReference>
<dbReference type="GeneTree" id="ENSGT00940000161423"/>
<feature type="domain" description="C2" evidence="3">
    <location>
        <begin position="260"/>
        <end position="379"/>
    </location>
</feature>
<reference evidence="5" key="1">
    <citation type="submission" date="2025-08" db="UniProtKB">
        <authorList>
            <consortium name="Ensembl"/>
        </authorList>
    </citation>
    <scope>IDENTIFICATION</scope>
</reference>
<dbReference type="PROSITE" id="PS50004">
    <property type="entry name" value="C2"/>
    <property type="match status" value="1"/>
</dbReference>
<dbReference type="InterPro" id="IPR008936">
    <property type="entry name" value="Rho_GTPase_activation_prot"/>
</dbReference>
<dbReference type="PROSITE" id="PS50018">
    <property type="entry name" value="RAS_GTPASE_ACTIV_2"/>
    <property type="match status" value="1"/>
</dbReference>
<dbReference type="InterPro" id="IPR000008">
    <property type="entry name" value="C2_dom"/>
</dbReference>